<evidence type="ECO:0000313" key="1">
    <source>
        <dbReference type="EMBL" id="RVU70178.1"/>
    </source>
</evidence>
<name>A0A437STD7_9LACO</name>
<keyword evidence="2" id="KW-1185">Reference proteome</keyword>
<organism evidence="1 2">
    <name type="scientific">Lactobacillus xujianguonis</name>
    <dbReference type="NCBI Taxonomy" id="2495899"/>
    <lineage>
        <taxon>Bacteria</taxon>
        <taxon>Bacillati</taxon>
        <taxon>Bacillota</taxon>
        <taxon>Bacilli</taxon>
        <taxon>Lactobacillales</taxon>
        <taxon>Lactobacillaceae</taxon>
        <taxon>Lactobacillus</taxon>
    </lineage>
</organism>
<sequence>MENKNNPIYSPRELLVPIDRDMKVKCLMDGYLKRVWHPDRLVNNKFVDYDKDELAQWHTVKELRAAIGDKLLRDDLNLIFLDKMEDPLTAVSVPVVFFDKGGEDGEYGYRGIVRIVAGEGDQIKIDLGATLDGPCDSIIWKVKLH</sequence>
<accession>A0A437STD7</accession>
<dbReference type="AlphaFoldDB" id="A0A437STD7"/>
<protein>
    <submittedName>
        <fullName evidence="1">Uncharacterized protein</fullName>
    </submittedName>
</protein>
<dbReference type="RefSeq" id="WP_103661454.1">
    <property type="nucleotide sequence ID" value="NZ_ML136896.1"/>
</dbReference>
<proteinExistence type="predicted"/>
<dbReference type="EMBL" id="RXIA01000028">
    <property type="protein sequence ID" value="RVU70178.1"/>
    <property type="molecule type" value="Genomic_DNA"/>
</dbReference>
<dbReference type="Proteomes" id="UP000288291">
    <property type="component" value="Unassembled WGS sequence"/>
</dbReference>
<comment type="caution">
    <text evidence="1">The sequence shown here is derived from an EMBL/GenBank/DDBJ whole genome shotgun (WGS) entry which is preliminary data.</text>
</comment>
<gene>
    <name evidence="1" type="ORF">EJK17_09100</name>
</gene>
<reference evidence="1 2" key="1">
    <citation type="submission" date="2018-12" db="EMBL/GenBank/DDBJ databases">
        <authorList>
            <person name="Meng J."/>
        </authorList>
    </citation>
    <scope>NUCLEOTIDE SEQUENCE [LARGE SCALE GENOMIC DNA]</scope>
    <source>
        <strain evidence="1 2">HT111-2</strain>
    </source>
</reference>
<evidence type="ECO:0000313" key="2">
    <source>
        <dbReference type="Proteomes" id="UP000288291"/>
    </source>
</evidence>